<evidence type="ECO:0000256" key="4">
    <source>
        <dbReference type="ARBA" id="ARBA00022723"/>
    </source>
</evidence>
<evidence type="ECO:0000313" key="12">
    <source>
        <dbReference type="Proteomes" id="UP000004816"/>
    </source>
</evidence>
<dbReference type="Gene3D" id="3.10.20.30">
    <property type="match status" value="1"/>
</dbReference>
<comment type="caution">
    <text evidence="11">The sequence shown here is derived from an EMBL/GenBank/DDBJ whole genome shotgun (WGS) entry which is preliminary data.</text>
</comment>
<dbReference type="InterPro" id="IPR012675">
    <property type="entry name" value="Beta-grasp_dom_sf"/>
</dbReference>
<dbReference type="AlphaFoldDB" id="E5XRI1"/>
<evidence type="ECO:0000256" key="2">
    <source>
        <dbReference type="ARBA" id="ARBA00022630"/>
    </source>
</evidence>
<dbReference type="PANTHER" id="PTHR47354">
    <property type="entry name" value="NADH OXIDOREDUCTASE HCR"/>
    <property type="match status" value="1"/>
</dbReference>
<evidence type="ECO:0000259" key="10">
    <source>
        <dbReference type="PROSITE" id="PS51384"/>
    </source>
</evidence>
<dbReference type="InterPro" id="IPR008333">
    <property type="entry name" value="Cbr1-like_FAD-bd_dom"/>
</dbReference>
<dbReference type="CDD" id="cd06216">
    <property type="entry name" value="FNR_iron_sulfur_binding_2"/>
    <property type="match status" value="1"/>
</dbReference>
<keyword evidence="3" id="KW-0001">2Fe-2S</keyword>
<feature type="domain" description="FAD-binding FR-type" evidence="10">
    <location>
        <begin position="30"/>
        <end position="140"/>
    </location>
</feature>
<evidence type="ECO:0000256" key="8">
    <source>
        <dbReference type="ARBA" id="ARBA00023014"/>
    </source>
</evidence>
<dbReference type="SUPFAM" id="SSF63380">
    <property type="entry name" value="Riboflavin synthase domain-like"/>
    <property type="match status" value="1"/>
</dbReference>
<organism evidence="11 12">
    <name type="scientific">Segniliparus rugosus (strain ATCC BAA-974 / DSM 45345 / CCUG 50838 / CIP 108380 / JCM 13579 / CDC 945)</name>
    <dbReference type="NCBI Taxonomy" id="679197"/>
    <lineage>
        <taxon>Bacteria</taxon>
        <taxon>Bacillati</taxon>
        <taxon>Actinomycetota</taxon>
        <taxon>Actinomycetes</taxon>
        <taxon>Mycobacteriales</taxon>
        <taxon>Segniliparaceae</taxon>
        <taxon>Segniliparus</taxon>
    </lineage>
</organism>
<evidence type="ECO:0000256" key="3">
    <source>
        <dbReference type="ARBA" id="ARBA00022714"/>
    </source>
</evidence>
<dbReference type="SUPFAM" id="SSF52343">
    <property type="entry name" value="Ferredoxin reductase-like, C-terminal NADP-linked domain"/>
    <property type="match status" value="1"/>
</dbReference>
<dbReference type="InterPro" id="IPR050415">
    <property type="entry name" value="MRET"/>
</dbReference>
<sequence>MNMVRGAVARLSHPLLPDDYAQLFNPLWSARELRGQIIEVRPETADSTTLVIRPGWGFDPRFAPGQYVGVGVRIDGRWVWRSYSLTSVPAYSIRGRALHEPLSVTVRAVPAGRLSTHLTSGVRPGTVVRLQAPSGDFRLPDPLPGKILFLSAGSGITPVMSMLRSLARQDMPVDVAHVHSERTEQSVIFGGELREFDRNFANLAFHLQLTGAQGRLDERRLAEFVPDWRERQTWACGPPELLESLASWWSAAGVPERLKTEQFSLRRKGSPEGSGSGALGGTIRFERSKKEVTADGATTILEAGEAAGLVLPFGCRMGICHTCTAQLSAGVACDLRNGNLHEEGERIQTCCTAAVGNCIIDL</sequence>
<dbReference type="Gene3D" id="2.40.30.10">
    <property type="entry name" value="Translation factors"/>
    <property type="match status" value="1"/>
</dbReference>
<dbReference type="STRING" id="679197.HMPREF9336_02103"/>
<reference evidence="11 12" key="1">
    <citation type="journal article" date="2011" name="Stand. Genomic Sci.">
        <title>High quality draft genome sequence of Segniliparus rugosus CDC 945(T)= (ATCC BAA-974(T)).</title>
        <authorList>
            <person name="Earl A.M."/>
            <person name="Desjardins C.A."/>
            <person name="Fitzgerald M.G."/>
            <person name="Arachchi H.M."/>
            <person name="Zeng Q."/>
            <person name="Mehta T."/>
            <person name="Griggs A."/>
            <person name="Birren B.W."/>
            <person name="Toney N.C."/>
            <person name="Carr J."/>
            <person name="Posey J."/>
            <person name="Butler W.R."/>
        </authorList>
    </citation>
    <scope>NUCLEOTIDE SEQUENCE [LARGE SCALE GENOMIC DNA]</scope>
    <source>
        <strain evidence="12">ATCC BAA-974 / DSM 45345 / CCUG 50838 / CIP 108380 / JCM 13579 / CDC 945</strain>
    </source>
</reference>
<name>E5XRI1_SEGRC</name>
<dbReference type="InterPro" id="IPR039261">
    <property type="entry name" value="FNR_nucleotide-bd"/>
</dbReference>
<dbReference type="PROSITE" id="PS51384">
    <property type="entry name" value="FAD_FR"/>
    <property type="match status" value="1"/>
</dbReference>
<dbReference type="Pfam" id="PF00111">
    <property type="entry name" value="Fer2"/>
    <property type="match status" value="1"/>
</dbReference>
<evidence type="ECO:0000256" key="1">
    <source>
        <dbReference type="ARBA" id="ARBA00001974"/>
    </source>
</evidence>
<dbReference type="Gene3D" id="3.40.50.80">
    <property type="entry name" value="Nucleotide-binding domain of ferredoxin-NADP reductase (FNR) module"/>
    <property type="match status" value="1"/>
</dbReference>
<evidence type="ECO:0008006" key="13">
    <source>
        <dbReference type="Google" id="ProtNLM"/>
    </source>
</evidence>
<proteinExistence type="predicted"/>
<keyword evidence="4" id="KW-0479">Metal-binding</keyword>
<dbReference type="PANTHER" id="PTHR47354:SF6">
    <property type="entry name" value="NADH OXIDOREDUCTASE HCR"/>
    <property type="match status" value="1"/>
</dbReference>
<keyword evidence="7" id="KW-0408">Iron</keyword>
<dbReference type="GO" id="GO:0046872">
    <property type="term" value="F:metal ion binding"/>
    <property type="evidence" value="ECO:0007669"/>
    <property type="project" value="UniProtKB-KW"/>
</dbReference>
<dbReference type="InterPro" id="IPR001433">
    <property type="entry name" value="OxRdtase_FAD/NAD-bd"/>
</dbReference>
<keyword evidence="8" id="KW-0411">Iron-sulfur</keyword>
<evidence type="ECO:0000259" key="9">
    <source>
        <dbReference type="PROSITE" id="PS51085"/>
    </source>
</evidence>
<keyword evidence="2" id="KW-0285">Flavoprotein</keyword>
<dbReference type="InterPro" id="IPR017938">
    <property type="entry name" value="Riboflavin_synthase-like_b-brl"/>
</dbReference>
<evidence type="ECO:0000256" key="5">
    <source>
        <dbReference type="ARBA" id="ARBA00022827"/>
    </source>
</evidence>
<dbReference type="InterPro" id="IPR017927">
    <property type="entry name" value="FAD-bd_FR_type"/>
</dbReference>
<keyword evidence="5" id="KW-0274">FAD</keyword>
<dbReference type="GO" id="GO:0051537">
    <property type="term" value="F:2 iron, 2 sulfur cluster binding"/>
    <property type="evidence" value="ECO:0007669"/>
    <property type="project" value="UniProtKB-KW"/>
</dbReference>
<dbReference type="GO" id="GO:0016491">
    <property type="term" value="F:oxidoreductase activity"/>
    <property type="evidence" value="ECO:0007669"/>
    <property type="project" value="UniProtKB-KW"/>
</dbReference>
<dbReference type="Proteomes" id="UP000004816">
    <property type="component" value="Unassembled WGS sequence"/>
</dbReference>
<dbReference type="PROSITE" id="PS51085">
    <property type="entry name" value="2FE2S_FER_2"/>
    <property type="match status" value="1"/>
</dbReference>
<comment type="cofactor">
    <cofactor evidence="1">
        <name>FAD</name>
        <dbReference type="ChEBI" id="CHEBI:57692"/>
    </cofactor>
</comment>
<dbReference type="HOGENOM" id="CLU_003827_14_2_11"/>
<evidence type="ECO:0000313" key="11">
    <source>
        <dbReference type="EMBL" id="EFV13041.2"/>
    </source>
</evidence>
<dbReference type="InterPro" id="IPR036010">
    <property type="entry name" value="2Fe-2S_ferredoxin-like_sf"/>
</dbReference>
<dbReference type="eggNOG" id="COG1018">
    <property type="taxonomic scope" value="Bacteria"/>
</dbReference>
<evidence type="ECO:0000256" key="6">
    <source>
        <dbReference type="ARBA" id="ARBA00023002"/>
    </source>
</evidence>
<dbReference type="Pfam" id="PF00175">
    <property type="entry name" value="NAD_binding_1"/>
    <property type="match status" value="1"/>
</dbReference>
<accession>E5XRI1</accession>
<feature type="domain" description="2Fe-2S ferredoxin-type" evidence="9">
    <location>
        <begin position="281"/>
        <end position="362"/>
    </location>
</feature>
<dbReference type="SUPFAM" id="SSF54292">
    <property type="entry name" value="2Fe-2S ferredoxin-like"/>
    <property type="match status" value="1"/>
</dbReference>
<dbReference type="Pfam" id="PF00970">
    <property type="entry name" value="FAD_binding_6"/>
    <property type="match status" value="1"/>
</dbReference>
<keyword evidence="6" id="KW-0560">Oxidoreductase</keyword>
<dbReference type="EMBL" id="ACZI02000002">
    <property type="protein sequence ID" value="EFV13041.2"/>
    <property type="molecule type" value="Genomic_DNA"/>
</dbReference>
<keyword evidence="12" id="KW-1185">Reference proteome</keyword>
<gene>
    <name evidence="11" type="ORF">HMPREF9336_02103</name>
</gene>
<protein>
    <recommendedName>
        <fullName evidence="13">Ferredoxin reductase</fullName>
    </recommendedName>
</protein>
<dbReference type="InterPro" id="IPR001041">
    <property type="entry name" value="2Fe-2S_ferredoxin-type"/>
</dbReference>
<dbReference type="CDD" id="cd00207">
    <property type="entry name" value="fer2"/>
    <property type="match status" value="1"/>
</dbReference>
<evidence type="ECO:0000256" key="7">
    <source>
        <dbReference type="ARBA" id="ARBA00023004"/>
    </source>
</evidence>